<keyword evidence="1" id="KW-0328">Glycosyltransferase</keyword>
<keyword evidence="5" id="KW-1185">Reference proteome</keyword>
<dbReference type="SUPFAM" id="SSF53756">
    <property type="entry name" value="UDP-Glycosyltransferase/glycogen phosphorylase"/>
    <property type="match status" value="1"/>
</dbReference>
<dbReference type="OrthoDB" id="9802525at2"/>
<evidence type="ECO:0000313" key="4">
    <source>
        <dbReference type="EMBL" id="SKC49783.1"/>
    </source>
</evidence>
<dbReference type="AlphaFoldDB" id="A0A1T5JF39"/>
<evidence type="ECO:0000313" key="5">
    <source>
        <dbReference type="Proteomes" id="UP000189777"/>
    </source>
</evidence>
<dbReference type="Pfam" id="PF13692">
    <property type="entry name" value="Glyco_trans_1_4"/>
    <property type="match status" value="1"/>
</dbReference>
<proteinExistence type="predicted"/>
<organism evidence="4 5">
    <name type="scientific">Krasilnikoviella flava</name>
    <dbReference type="NCBI Taxonomy" id="526729"/>
    <lineage>
        <taxon>Bacteria</taxon>
        <taxon>Bacillati</taxon>
        <taxon>Actinomycetota</taxon>
        <taxon>Actinomycetes</taxon>
        <taxon>Micrococcales</taxon>
        <taxon>Promicromonosporaceae</taxon>
        <taxon>Krasilnikoviella</taxon>
    </lineage>
</organism>
<name>A0A1T5JF39_9MICO</name>
<feature type="domain" description="Glycosyltransferase subfamily 4-like N-terminal" evidence="3">
    <location>
        <begin position="15"/>
        <end position="193"/>
    </location>
</feature>
<evidence type="ECO:0000256" key="1">
    <source>
        <dbReference type="ARBA" id="ARBA00022676"/>
    </source>
</evidence>
<dbReference type="GO" id="GO:0016757">
    <property type="term" value="F:glycosyltransferase activity"/>
    <property type="evidence" value="ECO:0007669"/>
    <property type="project" value="UniProtKB-KW"/>
</dbReference>
<keyword evidence="2 4" id="KW-0808">Transferase</keyword>
<accession>A0A1T5JF39</accession>
<dbReference type="STRING" id="526729.SAMN04324258_1303"/>
<evidence type="ECO:0000259" key="3">
    <source>
        <dbReference type="Pfam" id="PF13439"/>
    </source>
</evidence>
<sequence length="390" mass="41669">MRIVHVSDSYLPLLGGIETQVARLARRQAETGHDVEVITTTPAAPGEHGVTTATDDDGVVVHRVAARVPGGYPVHPRAARHVLARLRELEADGRRPDVVHLHMGALAPTVELALRPVTRAGLPALLTVHSVWGGWERAFAGLDRATGWSAWPVQWSAVSELTAAPLRRVVGRRLGPGAAADRVSVLGNGIDVEAWRLPRVERGSRAEGREVHVVSATRFAPRKRVLPLLEAIAAAVERAPGRLVATIGGDGPQLTEARRWVREHGLADTVRLVGRLTPTELKRLYVRADVFVAPAVQDAFGIAALEAQAAGLAVVSRSQSGIAERLVDGRDALLVDDDAAMADALVRLADDPALLDAMIAHNRSAELATSWPRVLADVEAAYLRAAALAR</sequence>
<dbReference type="EMBL" id="FUZQ01000002">
    <property type="protein sequence ID" value="SKC49783.1"/>
    <property type="molecule type" value="Genomic_DNA"/>
</dbReference>
<dbReference type="PANTHER" id="PTHR12526">
    <property type="entry name" value="GLYCOSYLTRANSFERASE"/>
    <property type="match status" value="1"/>
</dbReference>
<dbReference type="Gene3D" id="3.40.50.2000">
    <property type="entry name" value="Glycogen Phosphorylase B"/>
    <property type="match status" value="2"/>
</dbReference>
<dbReference type="CDD" id="cd03801">
    <property type="entry name" value="GT4_PimA-like"/>
    <property type="match status" value="1"/>
</dbReference>
<dbReference type="PANTHER" id="PTHR12526:SF635">
    <property type="entry name" value="GLYCOSYL TRANSFERASE GROUP 1"/>
    <property type="match status" value="1"/>
</dbReference>
<evidence type="ECO:0000256" key="2">
    <source>
        <dbReference type="ARBA" id="ARBA00022679"/>
    </source>
</evidence>
<gene>
    <name evidence="4" type="ORF">SAMN04324258_1303</name>
</gene>
<protein>
    <submittedName>
        <fullName evidence="4">Glycosyltransferase involved in cell wall bisynthesis</fullName>
    </submittedName>
</protein>
<dbReference type="Pfam" id="PF13439">
    <property type="entry name" value="Glyco_transf_4"/>
    <property type="match status" value="1"/>
</dbReference>
<dbReference type="RefSeq" id="WP_079572621.1">
    <property type="nucleotide sequence ID" value="NZ_FUZQ01000002.1"/>
</dbReference>
<reference evidence="4 5" key="1">
    <citation type="submission" date="2017-02" db="EMBL/GenBank/DDBJ databases">
        <authorList>
            <person name="Peterson S.W."/>
        </authorList>
    </citation>
    <scope>NUCLEOTIDE SEQUENCE [LARGE SCALE GENOMIC DNA]</scope>
    <source>
        <strain evidence="4 5">DSM 21481</strain>
    </source>
</reference>
<dbReference type="InterPro" id="IPR028098">
    <property type="entry name" value="Glyco_trans_4-like_N"/>
</dbReference>
<dbReference type="Proteomes" id="UP000189777">
    <property type="component" value="Unassembled WGS sequence"/>
</dbReference>